<accession>A0A1S7DV28</accession>
<dbReference type="InterPro" id="IPR014926">
    <property type="entry name" value="Phage_D3112_Orf24"/>
</dbReference>
<reference evidence="1 2" key="1">
    <citation type="submission" date="2015-06" db="EMBL/GenBank/DDBJ databases">
        <title>R. anatipestifer strain HXb2 is the most virulent strain so far, and the genome sequence would help us uncover the pathogenesis.</title>
        <authorList>
            <person name="Hu Q."/>
            <person name="Qi J."/>
            <person name="Bo H."/>
            <person name="Liu G."/>
            <person name="Tao M."/>
            <person name="Ding Y."/>
            <person name="Xue Y."/>
        </authorList>
    </citation>
    <scope>NUCLEOTIDE SEQUENCE [LARGE SCALE GENOMIC DNA]</scope>
    <source>
        <strain evidence="1 2">HXb2</strain>
    </source>
</reference>
<proteinExistence type="predicted"/>
<organism evidence="1 2">
    <name type="scientific">Riemerella anatipestifer</name>
    <name type="common">Moraxella anatipestifer</name>
    <dbReference type="NCBI Taxonomy" id="34085"/>
    <lineage>
        <taxon>Bacteria</taxon>
        <taxon>Pseudomonadati</taxon>
        <taxon>Bacteroidota</taxon>
        <taxon>Flavobacteriia</taxon>
        <taxon>Flavobacteriales</taxon>
        <taxon>Weeksellaceae</taxon>
        <taxon>Riemerella</taxon>
    </lineage>
</organism>
<gene>
    <name evidence="1" type="ORF">AB406_2043</name>
</gene>
<dbReference type="Pfam" id="PF08822">
    <property type="entry name" value="DUF1804"/>
    <property type="match status" value="1"/>
</dbReference>
<evidence type="ECO:0000313" key="2">
    <source>
        <dbReference type="Proteomes" id="UP000189883"/>
    </source>
</evidence>
<dbReference type="Proteomes" id="UP000189883">
    <property type="component" value="Chromosome"/>
</dbReference>
<dbReference type="AlphaFoldDB" id="A0A1S7DV28"/>
<dbReference type="RefSeq" id="WP_079208162.1">
    <property type="nucleotide sequence ID" value="NZ_CP011859.1"/>
</dbReference>
<protein>
    <recommendedName>
        <fullName evidence="3">DUF1804 family protein</fullName>
    </recommendedName>
</protein>
<evidence type="ECO:0000313" key="1">
    <source>
        <dbReference type="EMBL" id="AQY22983.1"/>
    </source>
</evidence>
<dbReference type="EMBL" id="CP011859">
    <property type="protein sequence ID" value="AQY22983.1"/>
    <property type="molecule type" value="Genomic_DNA"/>
</dbReference>
<name>A0A1S7DV28_RIEAN</name>
<sequence length="148" mass="16846">MAKRVNNEALRKMAERMYVEEGMTAKAIANAIEVTEQTVGRWKKGIQGDLSWDDKRADFLAAPSNIKKILKEELSNIANGYDPKIDVKALSAVSSAIEKMSDKVNTQVTYSVFKEFDLWMAEQDPELAVHFIEYHRLFLLHKAQNELA</sequence>
<evidence type="ECO:0008006" key="3">
    <source>
        <dbReference type="Google" id="ProtNLM"/>
    </source>
</evidence>